<name>A0A4R1RDT6_9FLAO</name>
<comment type="caution">
    <text evidence="2">The sequence shown here is derived from an EMBL/GenBank/DDBJ whole genome shotgun (WGS) entry which is preliminary data.</text>
</comment>
<feature type="compositionally biased region" description="Basic and acidic residues" evidence="1">
    <location>
        <begin position="1"/>
        <end position="30"/>
    </location>
</feature>
<dbReference type="RefSeq" id="WP_132218878.1">
    <property type="nucleotide sequence ID" value="NZ_OX156936.1"/>
</dbReference>
<keyword evidence="3" id="KW-1185">Reference proteome</keyword>
<dbReference type="OrthoDB" id="7572487at2"/>
<gene>
    <name evidence="2" type="ORF">EV196_108249</name>
</gene>
<feature type="region of interest" description="Disordered" evidence="1">
    <location>
        <begin position="1"/>
        <end position="31"/>
    </location>
</feature>
<sequence>MAKVKNDAPGMKGERSRNETGELRQKRSDTHIGTIEKNYNINLNVRSDMHLGTYLEKNNIASLNDLINDKNNK</sequence>
<dbReference type="EMBL" id="SLUP01000008">
    <property type="protein sequence ID" value="TCL64048.1"/>
    <property type="molecule type" value="Genomic_DNA"/>
</dbReference>
<dbReference type="Proteomes" id="UP000295455">
    <property type="component" value="Unassembled WGS sequence"/>
</dbReference>
<reference evidence="2 3" key="1">
    <citation type="submission" date="2019-03" db="EMBL/GenBank/DDBJ databases">
        <title>Genomic Encyclopedia of Type Strains, Phase IV (KMG-IV): sequencing the most valuable type-strain genomes for metagenomic binning, comparative biology and taxonomic classification.</title>
        <authorList>
            <person name="Goeker M."/>
        </authorList>
    </citation>
    <scope>NUCLEOTIDE SEQUENCE [LARGE SCALE GENOMIC DNA]</scope>
    <source>
        <strain evidence="2 3">DSM 18792</strain>
    </source>
</reference>
<evidence type="ECO:0000313" key="2">
    <source>
        <dbReference type="EMBL" id="TCL64048.1"/>
    </source>
</evidence>
<organism evidence="2 3">
    <name type="scientific">Mariniflexile fucanivorans</name>
    <dbReference type="NCBI Taxonomy" id="264023"/>
    <lineage>
        <taxon>Bacteria</taxon>
        <taxon>Pseudomonadati</taxon>
        <taxon>Bacteroidota</taxon>
        <taxon>Flavobacteriia</taxon>
        <taxon>Flavobacteriales</taxon>
        <taxon>Flavobacteriaceae</taxon>
        <taxon>Mariniflexile</taxon>
    </lineage>
</organism>
<evidence type="ECO:0000256" key="1">
    <source>
        <dbReference type="SAM" id="MobiDB-lite"/>
    </source>
</evidence>
<accession>A0A4R1RDT6</accession>
<dbReference type="AlphaFoldDB" id="A0A4R1RDT6"/>
<evidence type="ECO:0000313" key="3">
    <source>
        <dbReference type="Proteomes" id="UP000295455"/>
    </source>
</evidence>
<protein>
    <submittedName>
        <fullName evidence="2">Uncharacterized protein</fullName>
    </submittedName>
</protein>
<proteinExistence type="predicted"/>